<dbReference type="GO" id="GO:0007346">
    <property type="term" value="P:regulation of mitotic cell cycle"/>
    <property type="evidence" value="ECO:0007669"/>
    <property type="project" value="TreeGrafter"/>
</dbReference>
<evidence type="ECO:0000256" key="2">
    <source>
        <dbReference type="SAM" id="Coils"/>
    </source>
</evidence>
<evidence type="ECO:0000313" key="3">
    <source>
        <dbReference type="EMBL" id="NDV30894.1"/>
    </source>
</evidence>
<sequence length="499" mass="57760">MLEWLISRRKVNTNWKDISIKLQQQFKTLLQDLPKQMDLPKYRDLNYFDIDFIMDQLTTKFKANADKNFFGQYTNEKLKAWSNLKTSYQKNNVYLAEAASTLVQNIKYELPSLKKSIDTYQKQVQELGRKEAEYMKNSNEFKSQYALACQNMKIKGEDIATELSQLTAEIPEHFAHITSLVQKQIFKDAVQFYKSWVTFLRSKAKNKGPIDFGFDVLDHIIQYGNEGVDKIQKRKDPNYNSEDDQEEENVGITVEDTGAESNKIDWGAITLDDAGSTQPEIKVEEQSPAISWDLGATSSINWDITIENEGETDPVLQLIPEKKEKSQKENILENAETRRMFVFCLTELRAFFNQRILEISSRSDTHINLNELDGAPAIIFKNDNLESLKKYFQALEGVINYLEEDRLQNLIEMKNSKNVVGRIAQSIQIKMDHKNVALRNASECKSRAKDIESEIQETHPKLTQIKQYSQQLKKLLEQEISAQHNGRKVRIFGEIDRLA</sequence>
<name>A0A6B2L1J7_9EUKA</name>
<dbReference type="Pfam" id="PF05600">
    <property type="entry name" value="CDK5RAP3"/>
    <property type="match status" value="1"/>
</dbReference>
<proteinExistence type="inferred from homology"/>
<dbReference type="EMBL" id="GIBP01001925">
    <property type="protein sequence ID" value="NDV30894.1"/>
    <property type="molecule type" value="Transcribed_RNA"/>
</dbReference>
<evidence type="ECO:0000256" key="1">
    <source>
        <dbReference type="ARBA" id="ARBA00007478"/>
    </source>
</evidence>
<dbReference type="GO" id="GO:0012505">
    <property type="term" value="C:endomembrane system"/>
    <property type="evidence" value="ECO:0007669"/>
    <property type="project" value="TreeGrafter"/>
</dbReference>
<dbReference type="PANTHER" id="PTHR14894">
    <property type="entry name" value="CDK5 REGULATORY SUBUNIT-ASSOCIATED PROTEIN 3"/>
    <property type="match status" value="1"/>
</dbReference>
<keyword evidence="2" id="KW-0175">Coiled coil</keyword>
<comment type="similarity">
    <text evidence="1">Belongs to the CDK5RAP3 family.</text>
</comment>
<dbReference type="PANTHER" id="PTHR14894:SF0">
    <property type="entry name" value="CDK5 REGULATORY SUBUNIT-ASSOCIATED PROTEIN 3"/>
    <property type="match status" value="1"/>
</dbReference>
<reference evidence="3" key="1">
    <citation type="journal article" date="2020" name="J. Eukaryot. Microbiol.">
        <title>De novo Sequencing, Assembly and Annotation of the Transcriptome for the Free-Living Testate Amoeba Arcella intermedia.</title>
        <authorList>
            <person name="Ribeiro G.M."/>
            <person name="Porfirio-Sousa A.L."/>
            <person name="Maurer-Alcala X.X."/>
            <person name="Katz L.A."/>
            <person name="Lahr D.J.G."/>
        </authorList>
    </citation>
    <scope>NUCLEOTIDE SEQUENCE</scope>
</reference>
<organism evidence="3">
    <name type="scientific">Arcella intermedia</name>
    <dbReference type="NCBI Taxonomy" id="1963864"/>
    <lineage>
        <taxon>Eukaryota</taxon>
        <taxon>Amoebozoa</taxon>
        <taxon>Tubulinea</taxon>
        <taxon>Elardia</taxon>
        <taxon>Arcellinida</taxon>
        <taxon>Sphaerothecina</taxon>
        <taxon>Arcellidae</taxon>
        <taxon>Arcella</taxon>
    </lineage>
</organism>
<dbReference type="InterPro" id="IPR008491">
    <property type="entry name" value="CDK5RAP3"/>
</dbReference>
<feature type="coiled-coil region" evidence="2">
    <location>
        <begin position="110"/>
        <end position="137"/>
    </location>
</feature>
<dbReference type="AlphaFoldDB" id="A0A6B2L1J7"/>
<accession>A0A6B2L1J7</accession>
<protein>
    <submittedName>
        <fullName evidence="3">Uncharacterized protein</fullName>
    </submittedName>
</protein>